<accession>A0A8J3EF88</accession>
<dbReference type="AlphaFoldDB" id="A0A8J3EF88"/>
<reference evidence="2 3" key="1">
    <citation type="journal article" date="2014" name="Int. J. Syst. Evol. Microbiol.">
        <title>Complete genome sequence of Corynebacterium casei LMG S-19264T (=DSM 44701T), isolated from a smear-ripened cheese.</title>
        <authorList>
            <consortium name="US DOE Joint Genome Institute (JGI-PGF)"/>
            <person name="Walter F."/>
            <person name="Albersmeier A."/>
            <person name="Kalinowski J."/>
            <person name="Ruckert C."/>
        </authorList>
    </citation>
    <scope>NUCLEOTIDE SEQUENCE [LARGE SCALE GENOMIC DNA]</scope>
    <source>
        <strain evidence="2 3">CGMCC 1.16330</strain>
    </source>
</reference>
<dbReference type="Proteomes" id="UP000597507">
    <property type="component" value="Unassembled WGS sequence"/>
</dbReference>
<dbReference type="EMBL" id="BMKS01000027">
    <property type="protein sequence ID" value="GGG52170.1"/>
    <property type="molecule type" value="Genomic_DNA"/>
</dbReference>
<feature type="region of interest" description="Disordered" evidence="1">
    <location>
        <begin position="151"/>
        <end position="187"/>
    </location>
</feature>
<comment type="caution">
    <text evidence="2">The sequence shown here is derived from an EMBL/GenBank/DDBJ whole genome shotgun (WGS) entry which is preliminary data.</text>
</comment>
<organism evidence="2 3">
    <name type="scientific">Caldovatus sediminis</name>
    <dbReference type="NCBI Taxonomy" id="2041189"/>
    <lineage>
        <taxon>Bacteria</taxon>
        <taxon>Pseudomonadati</taxon>
        <taxon>Pseudomonadota</taxon>
        <taxon>Alphaproteobacteria</taxon>
        <taxon>Acetobacterales</taxon>
        <taxon>Roseomonadaceae</taxon>
        <taxon>Caldovatus</taxon>
    </lineage>
</organism>
<feature type="compositionally biased region" description="Low complexity" evidence="1">
    <location>
        <begin position="156"/>
        <end position="171"/>
    </location>
</feature>
<feature type="compositionally biased region" description="Basic and acidic residues" evidence="1">
    <location>
        <begin position="176"/>
        <end position="187"/>
    </location>
</feature>
<proteinExistence type="predicted"/>
<dbReference type="Pfam" id="PF02620">
    <property type="entry name" value="YceD"/>
    <property type="match status" value="1"/>
</dbReference>
<protein>
    <recommendedName>
        <fullName evidence="4">DUF177 domain-containing protein</fullName>
    </recommendedName>
</protein>
<evidence type="ECO:0000256" key="1">
    <source>
        <dbReference type="SAM" id="MobiDB-lite"/>
    </source>
</evidence>
<evidence type="ECO:0000313" key="3">
    <source>
        <dbReference type="Proteomes" id="UP000597507"/>
    </source>
</evidence>
<dbReference type="InterPro" id="IPR003772">
    <property type="entry name" value="YceD"/>
</dbReference>
<dbReference type="RefSeq" id="WP_188904268.1">
    <property type="nucleotide sequence ID" value="NZ_BMKS01000027.1"/>
</dbReference>
<evidence type="ECO:0008006" key="4">
    <source>
        <dbReference type="Google" id="ProtNLM"/>
    </source>
</evidence>
<sequence>MPVRPEFSRPLRADRIGAEGRTEHLLASPAEREALARRFGIESVDRLEAEVTLRREAGGRISARGRLSANVVQACVISLEPVPQHVEEPVDLRFVPAADAALAEATGEEEAPQAPDVVPMDPGGTFDLGEALAQQLALALEPYPRAEGATLPRLDAAGGEPAAKPAAGGAASHPFADLERMRRTGRR</sequence>
<keyword evidence="3" id="KW-1185">Reference proteome</keyword>
<evidence type="ECO:0000313" key="2">
    <source>
        <dbReference type="EMBL" id="GGG52170.1"/>
    </source>
</evidence>
<gene>
    <name evidence="2" type="ORF">GCM10010964_44170</name>
</gene>
<name>A0A8J3EF88_9PROT</name>